<evidence type="ECO:0000259" key="1">
    <source>
        <dbReference type="Pfam" id="PF12728"/>
    </source>
</evidence>
<proteinExistence type="predicted"/>
<dbReference type="Proteomes" id="UP000199516">
    <property type="component" value="Unassembled WGS sequence"/>
</dbReference>
<name>A0A1I2BUX2_9BACI</name>
<dbReference type="InterPro" id="IPR041657">
    <property type="entry name" value="HTH_17"/>
</dbReference>
<keyword evidence="3" id="KW-1185">Reference proteome</keyword>
<reference evidence="2 3" key="1">
    <citation type="submission" date="2016-10" db="EMBL/GenBank/DDBJ databases">
        <authorList>
            <person name="de Groot N.N."/>
        </authorList>
    </citation>
    <scope>NUCLEOTIDE SEQUENCE [LARGE SCALE GENOMIC DNA]</scope>
    <source>
        <strain evidence="2 3">DSM 23995</strain>
    </source>
</reference>
<feature type="domain" description="Helix-turn-helix" evidence="1">
    <location>
        <begin position="78"/>
        <end position="121"/>
    </location>
</feature>
<protein>
    <submittedName>
        <fullName evidence="2">Helix-turn-helix domain-containing protein</fullName>
    </submittedName>
</protein>
<dbReference type="RefSeq" id="WP_177194731.1">
    <property type="nucleotide sequence ID" value="NZ_FONT01000002.1"/>
</dbReference>
<dbReference type="EMBL" id="FONT01000002">
    <property type="protein sequence ID" value="SFE59728.1"/>
    <property type="molecule type" value="Genomic_DNA"/>
</dbReference>
<accession>A0A1I2BUX2</accession>
<dbReference type="STRING" id="930128.SAMN05192532_102513"/>
<organism evidence="2 3">
    <name type="scientific">Alteribacillus iranensis</name>
    <dbReference type="NCBI Taxonomy" id="930128"/>
    <lineage>
        <taxon>Bacteria</taxon>
        <taxon>Bacillati</taxon>
        <taxon>Bacillota</taxon>
        <taxon>Bacilli</taxon>
        <taxon>Bacillales</taxon>
        <taxon>Bacillaceae</taxon>
        <taxon>Alteribacillus</taxon>
    </lineage>
</organism>
<gene>
    <name evidence="2" type="ORF">SAMN05192532_102513</name>
</gene>
<sequence length="159" mass="18630">MNKKMATDINNLLENIDRNSPHTSSEKVKEYMTLTYLAEEINKRKVKAYKELNESERVELIHALYESEKIDVPEFLPVSDVAEFLGVSPQMVRRYCQEEKIIAHQPVTGAGHWKIPTHQFETDPRWYDFIREKMAARNNDVQTAEMMLDILNEDDEEGK</sequence>
<evidence type="ECO:0000313" key="3">
    <source>
        <dbReference type="Proteomes" id="UP000199516"/>
    </source>
</evidence>
<dbReference type="Pfam" id="PF12728">
    <property type="entry name" value="HTH_17"/>
    <property type="match status" value="1"/>
</dbReference>
<dbReference type="AlphaFoldDB" id="A0A1I2BUX2"/>
<evidence type="ECO:0000313" key="2">
    <source>
        <dbReference type="EMBL" id="SFE59728.1"/>
    </source>
</evidence>